<gene>
    <name evidence="2" type="ORF">VCUG_00887</name>
</gene>
<reference evidence="3" key="1">
    <citation type="submission" date="2011-03" db="EMBL/GenBank/DDBJ databases">
        <title>The genome sequence of Vavraia culicis strain floridensis.</title>
        <authorList>
            <consortium name="The Broad Institute Genome Sequencing Platform"/>
            <person name="Cuomo C."/>
            <person name="Becnel J."/>
            <person name="Sanscrainte N."/>
            <person name="Young S.K."/>
            <person name="Zeng Q."/>
            <person name="Gargeya S."/>
            <person name="Fitzgerald M."/>
            <person name="Haas B."/>
            <person name="Abouelleil A."/>
            <person name="Alvarado L."/>
            <person name="Arachchi H.M."/>
            <person name="Berlin A."/>
            <person name="Chapman S.B."/>
            <person name="Gearin G."/>
            <person name="Goldberg J."/>
            <person name="Griggs A."/>
            <person name="Gujja S."/>
            <person name="Hansen M."/>
            <person name="Heiman D."/>
            <person name="Howarth C."/>
            <person name="Larimer J."/>
            <person name="Lui A."/>
            <person name="MacDonald P.J.P."/>
            <person name="McCowen C."/>
            <person name="Montmayeur A."/>
            <person name="Murphy C."/>
            <person name="Neiman D."/>
            <person name="Pearson M."/>
            <person name="Priest M."/>
            <person name="Roberts A."/>
            <person name="Saif S."/>
            <person name="Shea T."/>
            <person name="Sisk P."/>
            <person name="Stolte C."/>
            <person name="Sykes S."/>
            <person name="Wortman J."/>
            <person name="Nusbaum C."/>
            <person name="Birren B."/>
        </authorList>
    </citation>
    <scope>NUCLEOTIDE SEQUENCE [LARGE SCALE GENOMIC DNA]</scope>
    <source>
        <strain evidence="3">floridensis</strain>
    </source>
</reference>
<sequence length="186" mass="21830">MLKFFILLRAAIAFVFELKPEEERSFEENIKGGLEYRLEYSEKDGKDVALNIRDGKGRDVGEWNTSFSVIHTKSDEDGVFTFMFKNEHNKAVNVKLTVPDLDNEITATTIAKDSNVRSVAELENKLKSIIQQTSEYIERMSVYTKKLAVYKWRIRCFMVLEIIFSMFMVYYLHKDTVGLFERRKRV</sequence>
<dbReference type="AlphaFoldDB" id="L2GVB3"/>
<proteinExistence type="predicted"/>
<organism evidence="2 3">
    <name type="scientific">Vavraia culicis (isolate floridensis)</name>
    <name type="common">Microsporidian parasite</name>
    <dbReference type="NCBI Taxonomy" id="948595"/>
    <lineage>
        <taxon>Eukaryota</taxon>
        <taxon>Fungi</taxon>
        <taxon>Fungi incertae sedis</taxon>
        <taxon>Microsporidia</taxon>
        <taxon>Pleistophoridae</taxon>
        <taxon>Vavraia</taxon>
    </lineage>
</organism>
<dbReference type="OMA" id="KWRIRCF"/>
<evidence type="ECO:0000313" key="2">
    <source>
        <dbReference type="EMBL" id="ELA47564.1"/>
    </source>
</evidence>
<accession>L2GVB3</accession>
<dbReference type="Pfam" id="PF01105">
    <property type="entry name" value="EMP24_GP25L"/>
    <property type="match status" value="1"/>
</dbReference>
<dbReference type="InterPro" id="IPR009038">
    <property type="entry name" value="GOLD_dom"/>
</dbReference>
<dbReference type="HOGENOM" id="CLU_122466_0_0_1"/>
<dbReference type="Proteomes" id="UP000011081">
    <property type="component" value="Unassembled WGS sequence"/>
</dbReference>
<protein>
    <recommendedName>
        <fullName evidence="1">GOLD domain-containing protein</fullName>
    </recommendedName>
</protein>
<dbReference type="InParanoid" id="L2GVB3"/>
<keyword evidence="3" id="KW-1185">Reference proteome</keyword>
<name>L2GVB3_VAVCU</name>
<dbReference type="GeneID" id="19878770"/>
<dbReference type="EMBL" id="GL877415">
    <property type="protein sequence ID" value="ELA47564.1"/>
    <property type="molecule type" value="Genomic_DNA"/>
</dbReference>
<evidence type="ECO:0000259" key="1">
    <source>
        <dbReference type="Pfam" id="PF01105"/>
    </source>
</evidence>
<evidence type="ECO:0000313" key="3">
    <source>
        <dbReference type="Proteomes" id="UP000011081"/>
    </source>
</evidence>
<dbReference type="VEuPathDB" id="MicrosporidiaDB:VCUG_00887"/>
<dbReference type="RefSeq" id="XP_008073909.1">
    <property type="nucleotide sequence ID" value="XM_008075718.1"/>
</dbReference>
<feature type="domain" description="GOLD" evidence="1">
    <location>
        <begin position="13"/>
        <end position="170"/>
    </location>
</feature>
<dbReference type="OrthoDB" id="2194158at2759"/>